<dbReference type="CDD" id="cd24013">
    <property type="entry name" value="ASKHA_ATPase_BT3980-like"/>
    <property type="match status" value="1"/>
</dbReference>
<evidence type="ECO:0000313" key="2">
    <source>
        <dbReference type="Proteomes" id="UP001597467"/>
    </source>
</evidence>
<gene>
    <name evidence="1" type="ORF">ACFSSB_02975</name>
</gene>
<dbReference type="Gene3D" id="3.30.420.250">
    <property type="match status" value="1"/>
</dbReference>
<dbReference type="Pfam" id="PF12864">
    <property type="entry name" value="DUF3822"/>
    <property type="match status" value="1"/>
</dbReference>
<proteinExistence type="predicted"/>
<comment type="caution">
    <text evidence="1">The sequence shown here is derived from an EMBL/GenBank/DDBJ whole genome shotgun (WGS) entry which is preliminary data.</text>
</comment>
<name>A0ABW5JXG5_9FLAO</name>
<protein>
    <submittedName>
        <fullName evidence="1">DUF3822 family protein</fullName>
    </submittedName>
</protein>
<reference evidence="2" key="1">
    <citation type="journal article" date="2019" name="Int. J. Syst. Evol. Microbiol.">
        <title>The Global Catalogue of Microorganisms (GCM) 10K type strain sequencing project: providing services to taxonomists for standard genome sequencing and annotation.</title>
        <authorList>
            <consortium name="The Broad Institute Genomics Platform"/>
            <consortium name="The Broad Institute Genome Sequencing Center for Infectious Disease"/>
            <person name="Wu L."/>
            <person name="Ma J."/>
        </authorList>
    </citation>
    <scope>NUCLEOTIDE SEQUENCE [LARGE SCALE GENOMIC DNA]</scope>
    <source>
        <strain evidence="2">KCTC 42808</strain>
    </source>
</reference>
<sequence length="272" mass="31801">MAIASKQNKKLTNQELSIQISLNGLSFCILKSNTNIISYLKHFAFTQKQTPYQVLHDLKKIFDTIPELQVGFNTIHVIYINELSTLVPKSLFNEDAIADYLKFNSKILQTDYIAHDEIAINNSVNVYVPYININNYLYEKFGTFAYKHYSTILIEEILLAEKDAQDQKMYVHVSKNHFEIVVSNKGKLILYNTFTYITKEDFIYYILFTAEQLQLNPETLTLVLLGDIVKEDALYNIVFKYIRHVQFGTPNTNYITEEEETIHYNYILKHSF</sequence>
<keyword evidence="2" id="KW-1185">Reference proteome</keyword>
<evidence type="ECO:0000313" key="1">
    <source>
        <dbReference type="EMBL" id="MFD2541268.1"/>
    </source>
</evidence>
<accession>A0ABW5JXG5</accession>
<dbReference type="Proteomes" id="UP001597467">
    <property type="component" value="Unassembled WGS sequence"/>
</dbReference>
<dbReference type="EMBL" id="JBHULM010000007">
    <property type="protein sequence ID" value="MFD2541268.1"/>
    <property type="molecule type" value="Genomic_DNA"/>
</dbReference>
<dbReference type="InterPro" id="IPR024213">
    <property type="entry name" value="DUF3822"/>
</dbReference>
<dbReference type="RefSeq" id="WP_379900797.1">
    <property type="nucleotide sequence ID" value="NZ_JBHULM010000007.1"/>
</dbReference>
<organism evidence="1 2">
    <name type="scientific">Lacinutrix gracilariae</name>
    <dbReference type="NCBI Taxonomy" id="1747198"/>
    <lineage>
        <taxon>Bacteria</taxon>
        <taxon>Pseudomonadati</taxon>
        <taxon>Bacteroidota</taxon>
        <taxon>Flavobacteriia</taxon>
        <taxon>Flavobacteriales</taxon>
        <taxon>Flavobacteriaceae</taxon>
        <taxon>Lacinutrix</taxon>
    </lineage>
</organism>
<dbReference type="Gene3D" id="3.30.420.260">
    <property type="match status" value="1"/>
</dbReference>